<reference evidence="2" key="1">
    <citation type="submission" date="2021-01" db="EMBL/GenBank/DDBJ databases">
        <title>Caligus Genome Assembly.</title>
        <authorList>
            <person name="Gallardo-Escarate C."/>
        </authorList>
    </citation>
    <scope>NUCLEOTIDE SEQUENCE [LARGE SCALE GENOMIC DNA]</scope>
</reference>
<dbReference type="AlphaFoldDB" id="A0A7T8KG49"/>
<keyword evidence="2" id="KW-1185">Reference proteome</keyword>
<gene>
    <name evidence="1" type="ORF">FKW44_008458</name>
</gene>
<dbReference type="Proteomes" id="UP000595437">
    <property type="component" value="Chromosome 5"/>
</dbReference>
<accession>A0A7T8KG49</accession>
<organism evidence="1 2">
    <name type="scientific">Caligus rogercresseyi</name>
    <name type="common">Sea louse</name>
    <dbReference type="NCBI Taxonomy" id="217165"/>
    <lineage>
        <taxon>Eukaryota</taxon>
        <taxon>Metazoa</taxon>
        <taxon>Ecdysozoa</taxon>
        <taxon>Arthropoda</taxon>
        <taxon>Crustacea</taxon>
        <taxon>Multicrustacea</taxon>
        <taxon>Hexanauplia</taxon>
        <taxon>Copepoda</taxon>
        <taxon>Siphonostomatoida</taxon>
        <taxon>Caligidae</taxon>
        <taxon>Caligus</taxon>
    </lineage>
</organism>
<dbReference type="EMBL" id="CP045894">
    <property type="protein sequence ID" value="QQP55315.1"/>
    <property type="molecule type" value="Genomic_DNA"/>
</dbReference>
<evidence type="ECO:0000313" key="2">
    <source>
        <dbReference type="Proteomes" id="UP000595437"/>
    </source>
</evidence>
<name>A0A7T8KG49_CALRO</name>
<sequence length="88" mass="9966">MTNVDDLAESLRMAISDAIDHVATPRAYITPNINVRLQPDTRATIKSRNEAKRRGDIHYKHLRNKACKLVRRDTLSHTTSQGSVEVVK</sequence>
<evidence type="ECO:0000313" key="1">
    <source>
        <dbReference type="EMBL" id="QQP55315.1"/>
    </source>
</evidence>
<protein>
    <submittedName>
        <fullName evidence="1">Uncharacterized protein</fullName>
    </submittedName>
</protein>
<proteinExistence type="predicted"/>